<proteinExistence type="predicted"/>
<dbReference type="Proteomes" id="UP000501053">
    <property type="component" value="Chromosome"/>
</dbReference>
<evidence type="ECO:0000313" key="2">
    <source>
        <dbReference type="Proteomes" id="UP000501053"/>
    </source>
</evidence>
<organism evidence="1 2">
    <name type="scientific">Vreelandella aquamarina</name>
    <dbReference type="NCBI Taxonomy" id="77097"/>
    <lineage>
        <taxon>Bacteria</taxon>
        <taxon>Pseudomonadati</taxon>
        <taxon>Pseudomonadota</taxon>
        <taxon>Gammaproteobacteria</taxon>
        <taxon>Oceanospirillales</taxon>
        <taxon>Halomonadaceae</taxon>
        <taxon>Vreelandella</taxon>
    </lineage>
</organism>
<keyword evidence="2" id="KW-1185">Reference proteome</keyword>
<protein>
    <submittedName>
        <fullName evidence="1">Uncharacterized protein</fullName>
    </submittedName>
</protein>
<evidence type="ECO:0000313" key="1">
    <source>
        <dbReference type="EMBL" id="BCB73011.1"/>
    </source>
</evidence>
<dbReference type="EMBL" id="AP022869">
    <property type="protein sequence ID" value="BCB73011.1"/>
    <property type="molecule type" value="Genomic_DNA"/>
</dbReference>
<accession>A0A6F8XF38</accession>
<sequence>MQAALSVALVAEPASDGAGQAHLAIELPQQQDTAVGSDITAIETGDDLTAFVAWKGSGRRGTFCHGG</sequence>
<reference evidence="1 2" key="1">
    <citation type="submission" date="2020-03" db="EMBL/GenBank/DDBJ databases">
        <title>Complete Genome Sequence of Halomonas meridiana strain Eplume2, isolated from hydrothermal-plume in the north east Pacific Ocean.</title>
        <authorList>
            <person name="Kurihara Y."/>
            <person name="Kawai S."/>
            <person name="Sakai A."/>
            <person name="Galipon J."/>
            <person name="Arakawa K."/>
        </authorList>
    </citation>
    <scope>NUCLEOTIDE SEQUENCE [LARGE SCALE GENOMIC DNA]</scope>
    <source>
        <strain evidence="1 2">Eplume2</strain>
    </source>
</reference>
<gene>
    <name evidence="1" type="ORF">HMEPL2_33620</name>
</gene>
<name>A0A6F8XF38_9GAMM</name>
<dbReference type="AlphaFoldDB" id="A0A6F8XF38"/>